<reference evidence="2 3" key="1">
    <citation type="journal article" date="2014" name="Int. J. Syst. Evol. Microbiol.">
        <title>Complete genome sequence of Corynebacterium casei LMG S-19264T (=DSM 44701T), isolated from a smear-ripened cheese.</title>
        <authorList>
            <consortium name="US DOE Joint Genome Institute (JGI-PGF)"/>
            <person name="Walter F."/>
            <person name="Albersmeier A."/>
            <person name="Kalinowski J."/>
            <person name="Ruckert C."/>
        </authorList>
    </citation>
    <scope>NUCLEOTIDE SEQUENCE [LARGE SCALE GENOMIC DNA]</scope>
    <source>
        <strain evidence="2 3">NBRC 112289</strain>
    </source>
</reference>
<feature type="compositionally biased region" description="Basic and acidic residues" evidence="1">
    <location>
        <begin position="55"/>
        <end position="77"/>
    </location>
</feature>
<accession>A0AA37UNS9</accession>
<feature type="region of interest" description="Disordered" evidence="1">
    <location>
        <begin position="154"/>
        <end position="203"/>
    </location>
</feature>
<keyword evidence="3" id="KW-1185">Reference proteome</keyword>
<name>A0AA37UNS9_9MICO</name>
<feature type="compositionally biased region" description="Gly residues" evidence="1">
    <location>
        <begin position="158"/>
        <end position="170"/>
    </location>
</feature>
<protein>
    <submittedName>
        <fullName evidence="2">Uncharacterized protein</fullName>
    </submittedName>
</protein>
<evidence type="ECO:0000256" key="1">
    <source>
        <dbReference type="SAM" id="MobiDB-lite"/>
    </source>
</evidence>
<evidence type="ECO:0000313" key="3">
    <source>
        <dbReference type="Proteomes" id="UP001157160"/>
    </source>
</evidence>
<dbReference type="AlphaFoldDB" id="A0AA37UNS9"/>
<feature type="compositionally biased region" description="Basic and acidic residues" evidence="1">
    <location>
        <begin position="17"/>
        <end position="48"/>
    </location>
</feature>
<dbReference type="EMBL" id="BSUL01000001">
    <property type="protein sequence ID" value="GMA28341.1"/>
    <property type="molecule type" value="Genomic_DNA"/>
</dbReference>
<gene>
    <name evidence="2" type="ORF">GCM10025874_15940</name>
</gene>
<feature type="region of interest" description="Disordered" evidence="1">
    <location>
        <begin position="1"/>
        <end position="95"/>
    </location>
</feature>
<evidence type="ECO:0000313" key="2">
    <source>
        <dbReference type="EMBL" id="GMA28341.1"/>
    </source>
</evidence>
<dbReference type="Proteomes" id="UP001157160">
    <property type="component" value="Unassembled WGS sequence"/>
</dbReference>
<proteinExistence type="predicted"/>
<sequence length="244" mass="26070">MPGPAAVEQCEGGAEQPEQRQEDVEQADPRQHDGTAVHSEHEAGDAGEHGAAPEQLRHDHRERDEQHPGDRRADAPADRVLGTEGGETERDEPLAERRMRHVAGIRRVAVDVARFEGVVRPVRPFALVAEVQQGPGVLDVEGLVEDERVRLAEVPEPGDGGEQQHGGGGRPAQHATAARVGTQAVEQGGGRGRGEPERRRGGHGSMVRELFGLGPASGCAGFGRPCGAARCPHPLVFIRAPYFL</sequence>
<comment type="caution">
    <text evidence="2">The sequence shown here is derived from an EMBL/GenBank/DDBJ whole genome shotgun (WGS) entry which is preliminary data.</text>
</comment>
<organism evidence="2 3">
    <name type="scientific">Arenivirga flava</name>
    <dbReference type="NCBI Taxonomy" id="1930060"/>
    <lineage>
        <taxon>Bacteria</taxon>
        <taxon>Bacillati</taxon>
        <taxon>Actinomycetota</taxon>
        <taxon>Actinomycetes</taxon>
        <taxon>Micrococcales</taxon>
        <taxon>Microbacteriaceae</taxon>
        <taxon>Arenivirga</taxon>
    </lineage>
</organism>